<dbReference type="EMBL" id="OY660872">
    <property type="protein sequence ID" value="CAJ1064197.1"/>
    <property type="molecule type" value="Genomic_DNA"/>
</dbReference>
<evidence type="ECO:0000256" key="2">
    <source>
        <dbReference type="ARBA" id="ARBA00006375"/>
    </source>
</evidence>
<proteinExistence type="inferred from homology"/>
<feature type="repeat" description="Solcar" evidence="8">
    <location>
        <begin position="246"/>
        <end position="331"/>
    </location>
</feature>
<evidence type="ECO:0000256" key="5">
    <source>
        <dbReference type="ARBA" id="ARBA00022737"/>
    </source>
</evidence>
<dbReference type="AlphaFoldDB" id="A0AAV1FSM6"/>
<dbReference type="PRINTS" id="PR00784">
    <property type="entry name" value="MTUNCOUPLING"/>
</dbReference>
<dbReference type="GO" id="GO:0016020">
    <property type="term" value="C:membrane"/>
    <property type="evidence" value="ECO:0007669"/>
    <property type="project" value="UniProtKB-SubCell"/>
</dbReference>
<evidence type="ECO:0000256" key="3">
    <source>
        <dbReference type="ARBA" id="ARBA00022448"/>
    </source>
</evidence>
<dbReference type="InterPro" id="IPR018108">
    <property type="entry name" value="MCP_transmembrane"/>
</dbReference>
<evidence type="ECO:0000256" key="8">
    <source>
        <dbReference type="PROSITE-ProRule" id="PRU00282"/>
    </source>
</evidence>
<reference evidence="10" key="1">
    <citation type="submission" date="2023-08" db="EMBL/GenBank/DDBJ databases">
        <authorList>
            <person name="Alioto T."/>
            <person name="Alioto T."/>
            <person name="Gomez Garrido J."/>
        </authorList>
    </citation>
    <scope>NUCLEOTIDE SEQUENCE</scope>
</reference>
<dbReference type="InterPro" id="IPR002067">
    <property type="entry name" value="MCP"/>
</dbReference>
<name>A0AAV1FSM6_XYRNO</name>
<feature type="repeat" description="Solcar" evidence="8">
    <location>
        <begin position="11"/>
        <end position="108"/>
    </location>
</feature>
<keyword evidence="3 9" id="KW-0813">Transport</keyword>
<keyword evidence="6" id="KW-1133">Transmembrane helix</keyword>
<evidence type="ECO:0000313" key="10">
    <source>
        <dbReference type="EMBL" id="CAJ1064197.1"/>
    </source>
</evidence>
<dbReference type="Pfam" id="PF00153">
    <property type="entry name" value="Mito_carr"/>
    <property type="match status" value="3"/>
</dbReference>
<dbReference type="GO" id="GO:0055085">
    <property type="term" value="P:transmembrane transport"/>
    <property type="evidence" value="ECO:0007669"/>
    <property type="project" value="InterPro"/>
</dbReference>
<keyword evidence="7 8" id="KW-0472">Membrane</keyword>
<keyword evidence="5" id="KW-0677">Repeat</keyword>
<dbReference type="PROSITE" id="PS50920">
    <property type="entry name" value="SOLCAR"/>
    <property type="match status" value="3"/>
</dbReference>
<gene>
    <name evidence="10" type="ORF">XNOV1_A031875</name>
</gene>
<evidence type="ECO:0000256" key="6">
    <source>
        <dbReference type="ARBA" id="ARBA00022989"/>
    </source>
</evidence>
<dbReference type="InterPro" id="IPR050391">
    <property type="entry name" value="Mito_Metabolite_Transporter"/>
</dbReference>
<dbReference type="PANTHER" id="PTHR45618">
    <property type="entry name" value="MITOCHONDRIAL DICARBOXYLATE CARRIER-RELATED"/>
    <property type="match status" value="1"/>
</dbReference>
<protein>
    <submittedName>
        <fullName evidence="10">Mitochondrial uncoupling protein 2-like isoform X2</fullName>
    </submittedName>
</protein>
<keyword evidence="4 8" id="KW-0812">Transmembrane</keyword>
<evidence type="ECO:0000256" key="4">
    <source>
        <dbReference type="ARBA" id="ARBA00022692"/>
    </source>
</evidence>
<dbReference type="Proteomes" id="UP001178508">
    <property type="component" value="Chromosome 9"/>
</dbReference>
<keyword evidence="11" id="KW-1185">Reference proteome</keyword>
<evidence type="ECO:0000313" key="11">
    <source>
        <dbReference type="Proteomes" id="UP001178508"/>
    </source>
</evidence>
<dbReference type="InterPro" id="IPR023395">
    <property type="entry name" value="MCP_dom_sf"/>
</dbReference>
<evidence type="ECO:0000256" key="7">
    <source>
        <dbReference type="ARBA" id="ARBA00023136"/>
    </source>
</evidence>
<sequence length="343" mass="36969">MVGFRPADVPPSAAVKFVGAGTAACIADLLTFPLDTAKVRLQIQGESKTSTAKGKQSAVKYRGVFGTITTMVRTEGPRSLYSGLVAGLQRQMSFASVRIGLYDSVKQFYTKGSDHVGIGSRLLAGCTTGAMAVAFAQPTDVVKVRFQAQARSPGHAKRYCSTIDAYKTIAKEEGVHGLWKGTSSFTGLLRCQSKSFFKQLFSCAYLSLSPAGTAPNIARNAIVNCTELVTYDFIKDTLLKSTPLTDNLPCHFISAFGAGLCTTVIASPVDVVKTRYMNAALGQYRSVLNCAAAMMTKEGPLAFYKGFMPSFLRLGSWNVVMFVTYEQLKRAMMAGNHNCTNIL</sequence>
<feature type="repeat" description="Solcar" evidence="8">
    <location>
        <begin position="116"/>
        <end position="206"/>
    </location>
</feature>
<evidence type="ECO:0000256" key="9">
    <source>
        <dbReference type="RuleBase" id="RU000488"/>
    </source>
</evidence>
<organism evidence="10 11">
    <name type="scientific">Xyrichtys novacula</name>
    <name type="common">Pearly razorfish</name>
    <name type="synonym">Hemipteronotus novacula</name>
    <dbReference type="NCBI Taxonomy" id="13765"/>
    <lineage>
        <taxon>Eukaryota</taxon>
        <taxon>Metazoa</taxon>
        <taxon>Chordata</taxon>
        <taxon>Craniata</taxon>
        <taxon>Vertebrata</taxon>
        <taxon>Euteleostomi</taxon>
        <taxon>Actinopterygii</taxon>
        <taxon>Neopterygii</taxon>
        <taxon>Teleostei</taxon>
        <taxon>Neoteleostei</taxon>
        <taxon>Acanthomorphata</taxon>
        <taxon>Eupercaria</taxon>
        <taxon>Labriformes</taxon>
        <taxon>Labridae</taxon>
        <taxon>Xyrichtys</taxon>
    </lineage>
</organism>
<dbReference type="Gene3D" id="1.50.40.10">
    <property type="entry name" value="Mitochondrial carrier domain"/>
    <property type="match status" value="1"/>
</dbReference>
<comment type="subcellular location">
    <subcellularLocation>
        <location evidence="1">Membrane</location>
        <topology evidence="1">Multi-pass membrane protein</topology>
    </subcellularLocation>
</comment>
<evidence type="ECO:0000256" key="1">
    <source>
        <dbReference type="ARBA" id="ARBA00004141"/>
    </source>
</evidence>
<dbReference type="SUPFAM" id="SSF103506">
    <property type="entry name" value="Mitochondrial carrier"/>
    <property type="match status" value="2"/>
</dbReference>
<accession>A0AAV1FSM6</accession>
<comment type="similarity">
    <text evidence="2 9">Belongs to the mitochondrial carrier (TC 2.A.29) family.</text>
</comment>